<sequence>MGWGDTEEGNLKYNQFLAPNRRNTIRAGIDFERTYNKQKPETLAKLFKLVQALKQFVRNARRGVARKSRKCTVEARNDSGHDSDSSVGGPRARHPENGAGPSRLRAVDDDDDSDDDEGGGDDTVDDPFADDDDGMQ</sequence>
<reference evidence="3" key="1">
    <citation type="submission" date="2024-06" db="EMBL/GenBank/DDBJ databases">
        <title>Multi-omics analyses provide insights into the biosynthesis of the anticancer antibiotic pleurotin in Hohenbuehelia grisea.</title>
        <authorList>
            <person name="Weaver J.A."/>
            <person name="Alberti F."/>
        </authorList>
    </citation>
    <scope>NUCLEOTIDE SEQUENCE [LARGE SCALE GENOMIC DNA]</scope>
    <source>
        <strain evidence="3">T-177</strain>
    </source>
</reference>
<feature type="region of interest" description="Disordered" evidence="1">
    <location>
        <begin position="61"/>
        <end position="136"/>
    </location>
</feature>
<feature type="compositionally biased region" description="Acidic residues" evidence="1">
    <location>
        <begin position="108"/>
        <end position="136"/>
    </location>
</feature>
<accession>A0ABR3JR22</accession>
<dbReference type="Proteomes" id="UP001556367">
    <property type="component" value="Unassembled WGS sequence"/>
</dbReference>
<comment type="caution">
    <text evidence="2">The sequence shown here is derived from an EMBL/GenBank/DDBJ whole genome shotgun (WGS) entry which is preliminary data.</text>
</comment>
<gene>
    <name evidence="2" type="ORF">HGRIS_001574</name>
</gene>
<protein>
    <submittedName>
        <fullName evidence="2">Uncharacterized protein</fullName>
    </submittedName>
</protein>
<organism evidence="2 3">
    <name type="scientific">Hohenbuehelia grisea</name>
    <dbReference type="NCBI Taxonomy" id="104357"/>
    <lineage>
        <taxon>Eukaryota</taxon>
        <taxon>Fungi</taxon>
        <taxon>Dikarya</taxon>
        <taxon>Basidiomycota</taxon>
        <taxon>Agaricomycotina</taxon>
        <taxon>Agaricomycetes</taxon>
        <taxon>Agaricomycetidae</taxon>
        <taxon>Agaricales</taxon>
        <taxon>Pleurotineae</taxon>
        <taxon>Pleurotaceae</taxon>
        <taxon>Hohenbuehelia</taxon>
    </lineage>
</organism>
<feature type="compositionally biased region" description="Basic and acidic residues" evidence="1">
    <location>
        <begin position="71"/>
        <end position="84"/>
    </location>
</feature>
<dbReference type="EMBL" id="JASNQZ010000005">
    <property type="protein sequence ID" value="KAL0957797.1"/>
    <property type="molecule type" value="Genomic_DNA"/>
</dbReference>
<evidence type="ECO:0000313" key="3">
    <source>
        <dbReference type="Proteomes" id="UP001556367"/>
    </source>
</evidence>
<name>A0ABR3JR22_9AGAR</name>
<proteinExistence type="predicted"/>
<keyword evidence="3" id="KW-1185">Reference proteome</keyword>
<evidence type="ECO:0000313" key="2">
    <source>
        <dbReference type="EMBL" id="KAL0957797.1"/>
    </source>
</evidence>
<evidence type="ECO:0000256" key="1">
    <source>
        <dbReference type="SAM" id="MobiDB-lite"/>
    </source>
</evidence>
<feature type="compositionally biased region" description="Basic residues" evidence="1">
    <location>
        <begin position="61"/>
        <end position="70"/>
    </location>
</feature>